<dbReference type="PROSITE" id="PS00194">
    <property type="entry name" value="THIOREDOXIN_1"/>
    <property type="match status" value="1"/>
</dbReference>
<dbReference type="CDD" id="cd02966">
    <property type="entry name" value="TlpA_like_family"/>
    <property type="match status" value="1"/>
</dbReference>
<dbReference type="InterPro" id="IPR013766">
    <property type="entry name" value="Thioredoxin_domain"/>
</dbReference>
<evidence type="ECO:0000259" key="4">
    <source>
        <dbReference type="PROSITE" id="PS51352"/>
    </source>
</evidence>
<proteinExistence type="predicted"/>
<gene>
    <name evidence="5" type="ORF">EUU23_09480</name>
</gene>
<protein>
    <submittedName>
        <fullName evidence="5">TlpA family protein disulfide reductase</fullName>
    </submittedName>
</protein>
<dbReference type="InterPro" id="IPR017937">
    <property type="entry name" value="Thioredoxin_CS"/>
</dbReference>
<dbReference type="PANTHER" id="PTHR42852">
    <property type="entry name" value="THIOL:DISULFIDE INTERCHANGE PROTEIN DSBE"/>
    <property type="match status" value="1"/>
</dbReference>
<dbReference type="GO" id="GO:0017004">
    <property type="term" value="P:cytochrome complex assembly"/>
    <property type="evidence" value="ECO:0007669"/>
    <property type="project" value="UniProtKB-KW"/>
</dbReference>
<dbReference type="InterPro" id="IPR036249">
    <property type="entry name" value="Thioredoxin-like_sf"/>
</dbReference>
<evidence type="ECO:0000256" key="2">
    <source>
        <dbReference type="ARBA" id="ARBA00022748"/>
    </source>
</evidence>
<accession>A0A6I4LWK7</accession>
<organism evidence="5 6">
    <name type="scientific">Sphingorhabdus profundilacus</name>
    <dbReference type="NCBI Taxonomy" id="2509718"/>
    <lineage>
        <taxon>Bacteria</taxon>
        <taxon>Pseudomonadati</taxon>
        <taxon>Pseudomonadota</taxon>
        <taxon>Alphaproteobacteria</taxon>
        <taxon>Sphingomonadales</taxon>
        <taxon>Sphingomonadaceae</taxon>
        <taxon>Sphingorhabdus</taxon>
    </lineage>
</organism>
<dbReference type="SUPFAM" id="SSF52833">
    <property type="entry name" value="Thioredoxin-like"/>
    <property type="match status" value="1"/>
</dbReference>
<keyword evidence="3" id="KW-0676">Redox-active center</keyword>
<name>A0A6I4LWK7_9SPHN</name>
<dbReference type="GO" id="GO:0015036">
    <property type="term" value="F:disulfide oxidoreductase activity"/>
    <property type="evidence" value="ECO:0007669"/>
    <property type="project" value="UniProtKB-ARBA"/>
</dbReference>
<keyword evidence="6" id="KW-1185">Reference proteome</keyword>
<dbReference type="InterPro" id="IPR050553">
    <property type="entry name" value="Thioredoxin_ResA/DsbE_sf"/>
</dbReference>
<dbReference type="InterPro" id="IPR013740">
    <property type="entry name" value="Redoxin"/>
</dbReference>
<evidence type="ECO:0000256" key="3">
    <source>
        <dbReference type="ARBA" id="ARBA00023284"/>
    </source>
</evidence>
<keyword evidence="2" id="KW-0201">Cytochrome c-type biogenesis</keyword>
<reference evidence="5 6" key="1">
    <citation type="submission" date="2019-01" db="EMBL/GenBank/DDBJ databases">
        <title>Sphingorhabdus lacus sp.nov., isolated from an oligotrophic freshwater lake.</title>
        <authorList>
            <person name="Park M."/>
        </authorList>
    </citation>
    <scope>NUCLEOTIDE SEQUENCE [LARGE SCALE GENOMIC DNA]</scope>
    <source>
        <strain evidence="5 6">IMCC26285</strain>
    </source>
</reference>
<dbReference type="EMBL" id="SDWJ01000002">
    <property type="protein sequence ID" value="MVZ97937.1"/>
    <property type="molecule type" value="Genomic_DNA"/>
</dbReference>
<feature type="domain" description="Thioredoxin" evidence="4">
    <location>
        <begin position="81"/>
        <end position="222"/>
    </location>
</feature>
<comment type="caution">
    <text evidence="5">The sequence shown here is derived from an EMBL/GenBank/DDBJ whole genome shotgun (WGS) entry which is preliminary data.</text>
</comment>
<dbReference type="PANTHER" id="PTHR42852:SF13">
    <property type="entry name" value="PROTEIN DIPZ"/>
    <property type="match status" value="1"/>
</dbReference>
<sequence length="222" mass="23186">MTSPGPSPKRPPHMLLESDMRLVIAPTLFALVSLGLAGCDTGSPPKGQGQAGSGTENAAISAKADVGLESANGMRAALSYGFAGQQAPSAVFKGADGGDVTLADFAGKPILVNLWATWCAPCKAEMPTLDALAALEQDRMAVIVLSQDLAGRPPVDAFFAKAGIKNLEPYTDVDNAMLAAFNNQIALPTTILYDSEGHEVWRVTGGVEWDDAEMAKLLREAT</sequence>
<dbReference type="GO" id="GO:0030313">
    <property type="term" value="C:cell envelope"/>
    <property type="evidence" value="ECO:0007669"/>
    <property type="project" value="UniProtKB-SubCell"/>
</dbReference>
<evidence type="ECO:0000256" key="1">
    <source>
        <dbReference type="ARBA" id="ARBA00004196"/>
    </source>
</evidence>
<dbReference type="PROSITE" id="PS51352">
    <property type="entry name" value="THIOREDOXIN_2"/>
    <property type="match status" value="1"/>
</dbReference>
<evidence type="ECO:0000313" key="6">
    <source>
        <dbReference type="Proteomes" id="UP000471147"/>
    </source>
</evidence>
<dbReference type="Proteomes" id="UP000471147">
    <property type="component" value="Unassembled WGS sequence"/>
</dbReference>
<dbReference type="Gene3D" id="3.40.30.10">
    <property type="entry name" value="Glutaredoxin"/>
    <property type="match status" value="1"/>
</dbReference>
<dbReference type="AlphaFoldDB" id="A0A6I4LWK7"/>
<comment type="subcellular location">
    <subcellularLocation>
        <location evidence="1">Cell envelope</location>
    </subcellularLocation>
</comment>
<evidence type="ECO:0000313" key="5">
    <source>
        <dbReference type="EMBL" id="MVZ97937.1"/>
    </source>
</evidence>
<dbReference type="Pfam" id="PF08534">
    <property type="entry name" value="Redoxin"/>
    <property type="match status" value="1"/>
</dbReference>